<evidence type="ECO:0000313" key="2">
    <source>
        <dbReference type="EMBL" id="RBP61039.1"/>
    </source>
</evidence>
<keyword evidence="3" id="KW-1185">Reference proteome</keyword>
<dbReference type="InterPro" id="IPR031165">
    <property type="entry name" value="GNAT_YJDJ"/>
</dbReference>
<dbReference type="InterPro" id="IPR045057">
    <property type="entry name" value="Gcn5-rel_NAT"/>
</dbReference>
<dbReference type="Pfam" id="PF14542">
    <property type="entry name" value="Acetyltransf_CG"/>
    <property type="match status" value="1"/>
</dbReference>
<organism evidence="2 3">
    <name type="scientific">Alkalibaculum bacchi</name>
    <dbReference type="NCBI Taxonomy" id="645887"/>
    <lineage>
        <taxon>Bacteria</taxon>
        <taxon>Bacillati</taxon>
        <taxon>Bacillota</taxon>
        <taxon>Clostridia</taxon>
        <taxon>Eubacteriales</taxon>
        <taxon>Eubacteriaceae</taxon>
        <taxon>Alkalibaculum</taxon>
    </lineage>
</organism>
<dbReference type="AlphaFoldDB" id="A0A366I2Q7"/>
<dbReference type="Proteomes" id="UP000253490">
    <property type="component" value="Unassembled WGS sequence"/>
</dbReference>
<dbReference type="EMBL" id="QNRX01000015">
    <property type="protein sequence ID" value="RBP61039.1"/>
    <property type="molecule type" value="Genomic_DNA"/>
</dbReference>
<dbReference type="PROSITE" id="PS51729">
    <property type="entry name" value="GNAT_YJDJ"/>
    <property type="match status" value="1"/>
</dbReference>
<gene>
    <name evidence="2" type="ORF">DES36_11538</name>
</gene>
<dbReference type="PANTHER" id="PTHR31435">
    <property type="entry name" value="PROTEIN NATD1"/>
    <property type="match status" value="1"/>
</dbReference>
<evidence type="ECO:0000313" key="3">
    <source>
        <dbReference type="Proteomes" id="UP000253490"/>
    </source>
</evidence>
<feature type="domain" description="N-acetyltransferase" evidence="1">
    <location>
        <begin position="3"/>
        <end position="90"/>
    </location>
</feature>
<dbReference type="InterPro" id="IPR016181">
    <property type="entry name" value="Acyl_CoA_acyltransferase"/>
</dbReference>
<dbReference type="SUPFAM" id="SSF55729">
    <property type="entry name" value="Acyl-CoA N-acyltransferases (Nat)"/>
    <property type="match status" value="1"/>
</dbReference>
<protein>
    <recommendedName>
        <fullName evidence="1">N-acetyltransferase domain-containing protein</fullName>
    </recommendedName>
</protein>
<accession>A0A366I2Q7</accession>
<comment type="caution">
    <text evidence="2">The sequence shown here is derived from an EMBL/GenBank/DDBJ whole genome shotgun (WGS) entry which is preliminary data.</text>
</comment>
<dbReference type="Gene3D" id="3.40.630.30">
    <property type="match status" value="1"/>
</dbReference>
<sequence>MFTINRGTNRFYIGDSESPLAEMTYVNAGDKIIIIDSTKVSDQLRGQGVGKILLKEVVCLAREEHKKITPLCPFTKAEMNKNADYTDLIY</sequence>
<evidence type="ECO:0000259" key="1">
    <source>
        <dbReference type="PROSITE" id="PS51729"/>
    </source>
</evidence>
<proteinExistence type="predicted"/>
<reference evidence="2 3" key="1">
    <citation type="submission" date="2018-06" db="EMBL/GenBank/DDBJ databases">
        <title>Genomic Encyclopedia of Type Strains, Phase IV (KMG-IV): sequencing the most valuable type-strain genomes for metagenomic binning, comparative biology and taxonomic classification.</title>
        <authorList>
            <person name="Goeker M."/>
        </authorList>
    </citation>
    <scope>NUCLEOTIDE SEQUENCE [LARGE SCALE GENOMIC DNA]</scope>
    <source>
        <strain evidence="2 3">DSM 22112</strain>
    </source>
</reference>
<name>A0A366I2Q7_9FIRM</name>
<dbReference type="OrthoDB" id="9793389at2"/>
<dbReference type="RefSeq" id="WP_113921254.1">
    <property type="nucleotide sequence ID" value="NZ_QNRX01000015.1"/>
</dbReference>
<dbReference type="PANTHER" id="PTHR31435:SF10">
    <property type="entry name" value="BSR4717 PROTEIN"/>
    <property type="match status" value="1"/>
</dbReference>